<evidence type="ECO:0000256" key="2">
    <source>
        <dbReference type="ARBA" id="ARBA00007077"/>
    </source>
</evidence>
<dbReference type="Proteomes" id="UP000195557">
    <property type="component" value="Unassembled WGS sequence"/>
</dbReference>
<dbReference type="InterPro" id="IPR000504">
    <property type="entry name" value="RRM_dom"/>
</dbReference>
<feature type="region of interest" description="Disordered" evidence="6">
    <location>
        <begin position="332"/>
        <end position="366"/>
    </location>
</feature>
<organism evidence="8">
    <name type="scientific">Ostreococcus tauri</name>
    <name type="common">Marine green alga</name>
    <dbReference type="NCBI Taxonomy" id="70448"/>
    <lineage>
        <taxon>Eukaryota</taxon>
        <taxon>Viridiplantae</taxon>
        <taxon>Chlorophyta</taxon>
        <taxon>Mamiellophyceae</taxon>
        <taxon>Mamiellales</taxon>
        <taxon>Bathycoccaceae</taxon>
        <taxon>Ostreococcus</taxon>
    </lineage>
</organism>
<feature type="domain" description="RRM" evidence="7">
    <location>
        <begin position="145"/>
        <end position="241"/>
    </location>
</feature>
<feature type="compositionally biased region" description="Basic and acidic residues" evidence="6">
    <location>
        <begin position="10"/>
        <end position="23"/>
    </location>
</feature>
<comment type="similarity">
    <text evidence="2">Belongs to the RRM RBM34 family.</text>
</comment>
<keyword evidence="3 5" id="KW-0694">RNA-binding</keyword>
<gene>
    <name evidence="8" type="ORF">BE221DRAFT_61270</name>
</gene>
<evidence type="ECO:0000256" key="3">
    <source>
        <dbReference type="ARBA" id="ARBA00022884"/>
    </source>
</evidence>
<feature type="domain" description="RRM" evidence="7">
    <location>
        <begin position="255"/>
        <end position="339"/>
    </location>
</feature>
<protein>
    <recommendedName>
        <fullName evidence="7">RRM domain-containing protein</fullName>
    </recommendedName>
</protein>
<dbReference type="PANTHER" id="PTHR23236">
    <property type="entry name" value="EUKARYOTIC TRANSLATION INITIATION FACTOR 4B/4H"/>
    <property type="match status" value="1"/>
</dbReference>
<dbReference type="CDD" id="cd12394">
    <property type="entry name" value="RRM1_RBM34"/>
    <property type="match status" value="1"/>
</dbReference>
<accession>A0A1Y5I6Y3</accession>
<feature type="compositionally biased region" description="Low complexity" evidence="6">
    <location>
        <begin position="46"/>
        <end position="64"/>
    </location>
</feature>
<dbReference type="InterPro" id="IPR012677">
    <property type="entry name" value="Nucleotide-bd_a/b_plait_sf"/>
</dbReference>
<comment type="subcellular location">
    <subcellularLocation>
        <location evidence="1">Nucleus</location>
        <location evidence="1">Nucleolus</location>
    </subcellularLocation>
</comment>
<dbReference type="PROSITE" id="PS50102">
    <property type="entry name" value="RRM"/>
    <property type="match status" value="2"/>
</dbReference>
<dbReference type="Pfam" id="PF00076">
    <property type="entry name" value="RRM_1"/>
    <property type="match status" value="3"/>
</dbReference>
<evidence type="ECO:0000256" key="5">
    <source>
        <dbReference type="PROSITE-ProRule" id="PRU00176"/>
    </source>
</evidence>
<dbReference type="CDD" id="cd12395">
    <property type="entry name" value="RRM2_RBM34"/>
    <property type="match status" value="1"/>
</dbReference>
<evidence type="ECO:0000256" key="6">
    <source>
        <dbReference type="SAM" id="MobiDB-lite"/>
    </source>
</evidence>
<dbReference type="InterPro" id="IPR034221">
    <property type="entry name" value="RBM34_RRM2"/>
</dbReference>
<dbReference type="InterPro" id="IPR035979">
    <property type="entry name" value="RBD_domain_sf"/>
</dbReference>
<sequence length="366" mass="39541">MTTDDAFWSRVRDRGDGGEDGHDLFGAASAFRAPARAETTVRAGKSSESAPAAATRARGTSTTTRKARDVDTSSESASDDGGSDAERGSESEDEGASAATRGDTRAKRAPSERDDSSDEEREAKKPSGTGYRDRAAEISAEELARTVFVGNVPATTTTKALRRFFGAAGKVKSARLRNVPVEADGHEPRKVKVLKGKLNAERGNATAFVVFEKAESAQKAAETLNMKAFEGRHVRVDLAAKPSIVSSEVVYDHTRSVFLGHLPFNVDDEDVIRLFNKNEEYPELRKSVEAVRVVRDRKTTMGKGIGFVLFKTKEQARTALLLDGSKLGDREIRVTKTSRSKAPRPGSASKARAEPSPAAKKRQQGE</sequence>
<evidence type="ECO:0000256" key="4">
    <source>
        <dbReference type="ARBA" id="ARBA00023242"/>
    </source>
</evidence>
<proteinExistence type="inferred from homology"/>
<keyword evidence="4" id="KW-0539">Nucleus</keyword>
<evidence type="ECO:0000313" key="8">
    <source>
        <dbReference type="EMBL" id="OUS42795.1"/>
    </source>
</evidence>
<dbReference type="eggNOG" id="KOG0118">
    <property type="taxonomic scope" value="Eukaryota"/>
</dbReference>
<dbReference type="SUPFAM" id="SSF54928">
    <property type="entry name" value="RNA-binding domain, RBD"/>
    <property type="match status" value="2"/>
</dbReference>
<dbReference type="Gene3D" id="3.30.70.330">
    <property type="match status" value="2"/>
</dbReference>
<evidence type="ECO:0000256" key="1">
    <source>
        <dbReference type="ARBA" id="ARBA00004604"/>
    </source>
</evidence>
<dbReference type="GO" id="GO:0003723">
    <property type="term" value="F:RNA binding"/>
    <property type="evidence" value="ECO:0007669"/>
    <property type="project" value="UniProtKB-UniRule"/>
</dbReference>
<dbReference type="SMART" id="SM00360">
    <property type="entry name" value="RRM"/>
    <property type="match status" value="2"/>
</dbReference>
<dbReference type="GO" id="GO:0005730">
    <property type="term" value="C:nucleolus"/>
    <property type="evidence" value="ECO:0007669"/>
    <property type="project" value="UniProtKB-SubCell"/>
</dbReference>
<name>A0A1Y5I6Y3_OSTTA</name>
<dbReference type="EMBL" id="KZ155838">
    <property type="protein sequence ID" value="OUS42795.1"/>
    <property type="molecule type" value="Genomic_DNA"/>
</dbReference>
<dbReference type="PANTHER" id="PTHR23236:SF25">
    <property type="entry name" value="RNA-BINDING PROTEIN 34"/>
    <property type="match status" value="1"/>
</dbReference>
<feature type="compositionally biased region" description="Basic and acidic residues" evidence="6">
    <location>
        <begin position="102"/>
        <end position="114"/>
    </location>
</feature>
<feature type="compositionally biased region" description="Basic and acidic residues" evidence="6">
    <location>
        <begin position="121"/>
        <end position="134"/>
    </location>
</feature>
<evidence type="ECO:0000259" key="7">
    <source>
        <dbReference type="PROSITE" id="PS50102"/>
    </source>
</evidence>
<reference evidence="8" key="1">
    <citation type="submission" date="2017-04" db="EMBL/GenBank/DDBJ databases">
        <title>Population genomics of picophytoplankton unveils novel chromosome hypervariability.</title>
        <authorList>
            <consortium name="DOE Joint Genome Institute"/>
            <person name="Blanc-Mathieu R."/>
            <person name="Krasovec M."/>
            <person name="Hebrard M."/>
            <person name="Yau S."/>
            <person name="Desgranges E."/>
            <person name="Martin J."/>
            <person name="Schackwitz W."/>
            <person name="Kuo A."/>
            <person name="Salin G."/>
            <person name="Donnadieu C."/>
            <person name="Desdevises Y."/>
            <person name="Sanchez-Ferandin S."/>
            <person name="Moreau H."/>
            <person name="Rivals E."/>
            <person name="Grigoriev I.V."/>
            <person name="Grimsley N."/>
            <person name="Eyre-Walker A."/>
            <person name="Piganeau G."/>
        </authorList>
    </citation>
    <scope>NUCLEOTIDE SEQUENCE [LARGE SCALE GENOMIC DNA]</scope>
    <source>
        <strain evidence="8">RCC 1115</strain>
    </source>
</reference>
<dbReference type="AlphaFoldDB" id="A0A1Y5I6Y3"/>
<feature type="region of interest" description="Disordered" evidence="6">
    <location>
        <begin position="1"/>
        <end position="134"/>
    </location>
</feature>
<feature type="compositionally biased region" description="Low complexity" evidence="6">
    <location>
        <begin position="27"/>
        <end position="37"/>
    </location>
</feature>